<evidence type="ECO:0000256" key="1">
    <source>
        <dbReference type="ARBA" id="ARBA00022729"/>
    </source>
</evidence>
<dbReference type="InterPro" id="IPR054828">
    <property type="entry name" value="Vit_B12_bind_prot"/>
</dbReference>
<dbReference type="NCBIfam" id="NF038402">
    <property type="entry name" value="TroA_like"/>
    <property type="match status" value="1"/>
</dbReference>
<dbReference type="PANTHER" id="PTHR30535">
    <property type="entry name" value="VITAMIN B12-BINDING PROTEIN"/>
    <property type="match status" value="1"/>
</dbReference>
<gene>
    <name evidence="4" type="ORF">J1777_00285</name>
</gene>
<evidence type="ECO:0000259" key="3">
    <source>
        <dbReference type="PROSITE" id="PS50983"/>
    </source>
</evidence>
<protein>
    <submittedName>
        <fullName evidence="4">ABC transporter substrate-binding protein</fullName>
    </submittedName>
</protein>
<keyword evidence="1 2" id="KW-0732">Signal</keyword>
<feature type="domain" description="Fe/B12 periplasmic-binding" evidence="3">
    <location>
        <begin position="43"/>
        <end position="293"/>
    </location>
</feature>
<sequence>MGHALMAWRWRQAAVAAMAASVVLHAGAQTPAAAPVPAPAPQRIVSLLPSATEAVCALGACERLVGVDDFSLDPPPVQALPRLGRTWEPSIEAVVHLRPDVVFTGRTPPVQQRLQALGLHVVEVDALTIADVESALRKIDKALQLHKAEIAIKNMRQELQEIASTAQAQRPGLPPPRVYIEVDNALYAAGPDSFMGELLSHLGAENIAAGSSTPFPQLTPEYVVRADPDLIIQSHTAASLYALAQRPGWGRLRALRLGQVCQLSAPESRTLTRPGPRLVEAARILARCLSQLPGHTPAPAAP</sequence>
<dbReference type="Gene3D" id="3.40.50.1980">
    <property type="entry name" value="Nitrogenase molybdenum iron protein domain"/>
    <property type="match status" value="2"/>
</dbReference>
<feature type="chain" id="PRO_5037807347" evidence="2">
    <location>
        <begin position="29"/>
        <end position="302"/>
    </location>
</feature>
<organism evidence="4 5">
    <name type="scientific">Comamonas denitrificans</name>
    <dbReference type="NCBI Taxonomy" id="117506"/>
    <lineage>
        <taxon>Bacteria</taxon>
        <taxon>Pseudomonadati</taxon>
        <taxon>Pseudomonadota</taxon>
        <taxon>Betaproteobacteria</taxon>
        <taxon>Burkholderiales</taxon>
        <taxon>Comamonadaceae</taxon>
        <taxon>Comamonas</taxon>
    </lineage>
</organism>
<dbReference type="InterPro" id="IPR050902">
    <property type="entry name" value="ABC_Transporter_SBP"/>
</dbReference>
<evidence type="ECO:0000313" key="4">
    <source>
        <dbReference type="EMBL" id="MBO1248285.1"/>
    </source>
</evidence>
<dbReference type="SUPFAM" id="SSF53807">
    <property type="entry name" value="Helical backbone' metal receptor"/>
    <property type="match status" value="1"/>
</dbReference>
<dbReference type="PANTHER" id="PTHR30535:SF34">
    <property type="entry name" value="MOLYBDATE-BINDING PROTEIN MOLA"/>
    <property type="match status" value="1"/>
</dbReference>
<evidence type="ECO:0000256" key="2">
    <source>
        <dbReference type="SAM" id="SignalP"/>
    </source>
</evidence>
<reference evidence="4" key="1">
    <citation type="submission" date="2021-03" db="EMBL/GenBank/DDBJ databases">
        <title>Comamonas denitrificans.</title>
        <authorList>
            <person name="Finster K."/>
        </authorList>
    </citation>
    <scope>NUCLEOTIDE SEQUENCE</scope>
    <source>
        <strain evidence="4">MM2021_4</strain>
    </source>
</reference>
<accession>A0A939GSV9</accession>
<dbReference type="InterPro" id="IPR002491">
    <property type="entry name" value="ABC_transptr_periplasmic_BD"/>
</dbReference>
<dbReference type="Proteomes" id="UP000664731">
    <property type="component" value="Unassembled WGS sequence"/>
</dbReference>
<proteinExistence type="predicted"/>
<name>A0A939GSV9_9BURK</name>
<dbReference type="RefSeq" id="WP_207573850.1">
    <property type="nucleotide sequence ID" value="NZ_JAFNME010000001.1"/>
</dbReference>
<dbReference type="Pfam" id="PF01497">
    <property type="entry name" value="Peripla_BP_2"/>
    <property type="match status" value="1"/>
</dbReference>
<dbReference type="EMBL" id="JAFNME010000001">
    <property type="protein sequence ID" value="MBO1248285.1"/>
    <property type="molecule type" value="Genomic_DNA"/>
</dbReference>
<dbReference type="PROSITE" id="PS50983">
    <property type="entry name" value="FE_B12_PBP"/>
    <property type="match status" value="1"/>
</dbReference>
<comment type="caution">
    <text evidence="4">The sequence shown here is derived from an EMBL/GenBank/DDBJ whole genome shotgun (WGS) entry which is preliminary data.</text>
</comment>
<keyword evidence="5" id="KW-1185">Reference proteome</keyword>
<feature type="signal peptide" evidence="2">
    <location>
        <begin position="1"/>
        <end position="28"/>
    </location>
</feature>
<dbReference type="AlphaFoldDB" id="A0A939GSV9"/>
<evidence type="ECO:0000313" key="5">
    <source>
        <dbReference type="Proteomes" id="UP000664731"/>
    </source>
</evidence>
<dbReference type="GO" id="GO:0071281">
    <property type="term" value="P:cellular response to iron ion"/>
    <property type="evidence" value="ECO:0007669"/>
    <property type="project" value="TreeGrafter"/>
</dbReference>